<evidence type="ECO:0000256" key="1">
    <source>
        <dbReference type="SAM" id="Phobius"/>
    </source>
</evidence>
<keyword evidence="1" id="KW-0472">Membrane</keyword>
<evidence type="ECO:0000313" key="2">
    <source>
        <dbReference type="EMBL" id="VTO17775.1"/>
    </source>
</evidence>
<dbReference type="KEGG" id="bvy:NCTC9239_02544"/>
<evidence type="ECO:0000313" key="3">
    <source>
        <dbReference type="Proteomes" id="UP000309952"/>
    </source>
</evidence>
<gene>
    <name evidence="2" type="ORF">NCTC9239_02544</name>
</gene>
<dbReference type="EMBL" id="LR588407">
    <property type="protein sequence ID" value="VTO17775.1"/>
    <property type="molecule type" value="Genomic_DNA"/>
</dbReference>
<dbReference type="Proteomes" id="UP000309952">
    <property type="component" value="Chromosome"/>
</dbReference>
<protein>
    <submittedName>
        <fullName evidence="2">Uncharacterized protein</fullName>
    </submittedName>
</protein>
<dbReference type="AlphaFoldDB" id="A0A4P1KBR7"/>
<accession>A0A4P1KBR7</accession>
<reference evidence="2 3" key="1">
    <citation type="submission" date="2019-04" db="EMBL/GenBank/DDBJ databases">
        <authorList>
            <consortium name="Pathogen Informatics"/>
        </authorList>
    </citation>
    <scope>NUCLEOTIDE SEQUENCE [LARGE SCALE GENOMIC DNA]</scope>
    <source>
        <strain evidence="2 3">NCTC9239</strain>
    </source>
</reference>
<dbReference type="RefSeq" id="WP_167493343.1">
    <property type="nucleotide sequence ID" value="NZ_LR588407.1"/>
</dbReference>
<name>A0A4P1KBR7_9CAUL</name>
<organism evidence="2 3">
    <name type="scientific">Brevundimonas vancanneytii</name>
    <dbReference type="NCBI Taxonomy" id="1325724"/>
    <lineage>
        <taxon>Bacteria</taxon>
        <taxon>Pseudomonadati</taxon>
        <taxon>Pseudomonadota</taxon>
        <taxon>Alphaproteobacteria</taxon>
        <taxon>Caulobacterales</taxon>
        <taxon>Caulobacteraceae</taxon>
        <taxon>Brevundimonas</taxon>
    </lineage>
</organism>
<keyword evidence="1" id="KW-0812">Transmembrane</keyword>
<feature type="transmembrane region" description="Helical" evidence="1">
    <location>
        <begin position="30"/>
        <end position="51"/>
    </location>
</feature>
<keyword evidence="1" id="KW-1133">Transmembrane helix</keyword>
<proteinExistence type="predicted"/>
<keyword evidence="3" id="KW-1185">Reference proteome</keyword>
<sequence length="52" mass="5945">MLRFLMMPANMVCNRIGLTNEHERGMMRMLVNMALCSAIAIVVFFVGWKLLA</sequence>